<evidence type="ECO:0000259" key="8">
    <source>
        <dbReference type="PROSITE" id="PS50043"/>
    </source>
</evidence>
<dbReference type="SMART" id="SM00448">
    <property type="entry name" value="REC"/>
    <property type="match status" value="1"/>
</dbReference>
<dbReference type="CDD" id="cd17535">
    <property type="entry name" value="REC_NarL-like"/>
    <property type="match status" value="1"/>
</dbReference>
<dbReference type="InterPro" id="IPR011006">
    <property type="entry name" value="CheY-like_superfamily"/>
</dbReference>
<organism evidence="10 11">
    <name type="scientific">Acetobacterium wieringae</name>
    <dbReference type="NCBI Taxonomy" id="52694"/>
    <lineage>
        <taxon>Bacteria</taxon>
        <taxon>Bacillati</taxon>
        <taxon>Bacillota</taxon>
        <taxon>Clostridia</taxon>
        <taxon>Eubacteriales</taxon>
        <taxon>Eubacteriaceae</taxon>
        <taxon>Acetobacterium</taxon>
    </lineage>
</organism>
<evidence type="ECO:0000313" key="10">
    <source>
        <dbReference type="EMBL" id="TYC86559.1"/>
    </source>
</evidence>
<dbReference type="GO" id="GO:0003677">
    <property type="term" value="F:DNA binding"/>
    <property type="evidence" value="ECO:0007669"/>
    <property type="project" value="UniProtKB-KW"/>
</dbReference>
<comment type="caution">
    <text evidence="10">The sequence shown here is derived from an EMBL/GenBank/DDBJ whole genome shotgun (WGS) entry which is preliminary data.</text>
</comment>
<keyword evidence="4" id="KW-0238">DNA-binding</keyword>
<dbReference type="PANTHER" id="PTHR43214:SF43">
    <property type="entry name" value="TWO-COMPONENT RESPONSE REGULATOR"/>
    <property type="match status" value="1"/>
</dbReference>
<dbReference type="PROSITE" id="PS50043">
    <property type="entry name" value="HTH_LUXR_2"/>
    <property type="match status" value="1"/>
</dbReference>
<feature type="modified residue" description="4-aspartylphosphate" evidence="7">
    <location>
        <position position="53"/>
    </location>
</feature>
<dbReference type="PRINTS" id="PR00038">
    <property type="entry name" value="HTHLUXR"/>
</dbReference>
<comment type="function">
    <text evidence="6">May play the central regulatory role in sporulation. It may be an element of the effector pathway responsible for the activation of sporulation genes in response to nutritional stress. Spo0A may act in concert with spo0H (a sigma factor) to control the expression of some genes that are critical to the sporulation process.</text>
</comment>
<dbReference type="SMART" id="SM00421">
    <property type="entry name" value="HTH_LUXR"/>
    <property type="match status" value="1"/>
</dbReference>
<dbReference type="PROSITE" id="PS50110">
    <property type="entry name" value="RESPONSE_REGULATORY"/>
    <property type="match status" value="1"/>
</dbReference>
<accession>A0A5D0WQW7</accession>
<keyword evidence="5" id="KW-0804">Transcription</keyword>
<sequence length="207" mass="23250">MKILVVDDDRLVCASLKTIIEVQGDIEVIGMGHNGEEAIALYRKLKPDVLLMDIRMEVKTGLEAAAAILAIDQTARILFLTTFLDDEYIIKALKLGAKGYIIKQDFESIVPALRAVEIGQSVFGQDIVTKIPGLINQQEPRSVDCFDLSEKERELLDRVAQGLSNREIAESLYLSEGTVRNRISVILEKLNLRDRTQLAIFFYKNLN</sequence>
<dbReference type="PANTHER" id="PTHR43214">
    <property type="entry name" value="TWO-COMPONENT RESPONSE REGULATOR"/>
    <property type="match status" value="1"/>
</dbReference>
<evidence type="ECO:0000256" key="6">
    <source>
        <dbReference type="ARBA" id="ARBA00024867"/>
    </source>
</evidence>
<dbReference type="SUPFAM" id="SSF46894">
    <property type="entry name" value="C-terminal effector domain of the bipartite response regulators"/>
    <property type="match status" value="1"/>
</dbReference>
<reference evidence="10 11" key="1">
    <citation type="submission" date="2019-08" db="EMBL/GenBank/DDBJ databases">
        <title>Isolation and enrichment of carboxydotrophic bacteria from anaerobic sludge for the production of bio-based chemicals from syngas.</title>
        <authorList>
            <person name="Antares A.L."/>
            <person name="Moreira J."/>
            <person name="Diender M."/>
            <person name="Parshina S.N."/>
            <person name="Stams A.J.M."/>
            <person name="Alves M."/>
            <person name="Alves J.I."/>
            <person name="Sousa D.Z."/>
        </authorList>
    </citation>
    <scope>NUCLEOTIDE SEQUENCE [LARGE SCALE GENOMIC DNA]</scope>
    <source>
        <strain evidence="10 11">JM</strain>
    </source>
</reference>
<dbReference type="EMBL" id="VSLA01000009">
    <property type="protein sequence ID" value="TYC86559.1"/>
    <property type="molecule type" value="Genomic_DNA"/>
</dbReference>
<dbReference type="AlphaFoldDB" id="A0A5D0WQW7"/>
<dbReference type="SUPFAM" id="SSF52172">
    <property type="entry name" value="CheY-like"/>
    <property type="match status" value="1"/>
</dbReference>
<feature type="domain" description="HTH luxR-type" evidence="8">
    <location>
        <begin position="141"/>
        <end position="206"/>
    </location>
</feature>
<dbReference type="CDD" id="cd06170">
    <property type="entry name" value="LuxR_C_like"/>
    <property type="match status" value="1"/>
</dbReference>
<evidence type="ECO:0000313" key="11">
    <source>
        <dbReference type="Proteomes" id="UP000322619"/>
    </source>
</evidence>
<proteinExistence type="predicted"/>
<evidence type="ECO:0000256" key="4">
    <source>
        <dbReference type="ARBA" id="ARBA00023125"/>
    </source>
</evidence>
<dbReference type="Proteomes" id="UP000322619">
    <property type="component" value="Unassembled WGS sequence"/>
</dbReference>
<dbReference type="GO" id="GO:0006355">
    <property type="term" value="P:regulation of DNA-templated transcription"/>
    <property type="evidence" value="ECO:0007669"/>
    <property type="project" value="InterPro"/>
</dbReference>
<evidence type="ECO:0000256" key="1">
    <source>
        <dbReference type="ARBA" id="ARBA00018672"/>
    </source>
</evidence>
<dbReference type="InterPro" id="IPR001789">
    <property type="entry name" value="Sig_transdc_resp-reg_receiver"/>
</dbReference>
<dbReference type="RefSeq" id="WP_148637157.1">
    <property type="nucleotide sequence ID" value="NZ_VSLA01000009.1"/>
</dbReference>
<keyword evidence="3" id="KW-0805">Transcription regulation</keyword>
<dbReference type="Gene3D" id="3.40.50.2300">
    <property type="match status" value="1"/>
</dbReference>
<dbReference type="GO" id="GO:0000160">
    <property type="term" value="P:phosphorelay signal transduction system"/>
    <property type="evidence" value="ECO:0007669"/>
    <property type="project" value="InterPro"/>
</dbReference>
<dbReference type="InterPro" id="IPR058245">
    <property type="entry name" value="NreC/VraR/RcsB-like_REC"/>
</dbReference>
<gene>
    <name evidence="10" type="ORF">FXB42_06175</name>
</gene>
<feature type="domain" description="Response regulatory" evidence="9">
    <location>
        <begin position="2"/>
        <end position="118"/>
    </location>
</feature>
<evidence type="ECO:0000256" key="2">
    <source>
        <dbReference type="ARBA" id="ARBA00022553"/>
    </source>
</evidence>
<dbReference type="Pfam" id="PF00072">
    <property type="entry name" value="Response_reg"/>
    <property type="match status" value="1"/>
</dbReference>
<evidence type="ECO:0000256" key="5">
    <source>
        <dbReference type="ARBA" id="ARBA00023163"/>
    </source>
</evidence>
<dbReference type="Pfam" id="PF00196">
    <property type="entry name" value="GerE"/>
    <property type="match status" value="1"/>
</dbReference>
<dbReference type="InterPro" id="IPR000792">
    <property type="entry name" value="Tscrpt_reg_LuxR_C"/>
</dbReference>
<evidence type="ECO:0000259" key="9">
    <source>
        <dbReference type="PROSITE" id="PS50110"/>
    </source>
</evidence>
<evidence type="ECO:0000256" key="3">
    <source>
        <dbReference type="ARBA" id="ARBA00023015"/>
    </source>
</evidence>
<keyword evidence="2 7" id="KW-0597">Phosphoprotein</keyword>
<dbReference type="InterPro" id="IPR039420">
    <property type="entry name" value="WalR-like"/>
</dbReference>
<evidence type="ECO:0000256" key="7">
    <source>
        <dbReference type="PROSITE-ProRule" id="PRU00169"/>
    </source>
</evidence>
<protein>
    <recommendedName>
        <fullName evidence="1">Stage 0 sporulation protein A homolog</fullName>
    </recommendedName>
</protein>
<dbReference type="InterPro" id="IPR016032">
    <property type="entry name" value="Sig_transdc_resp-reg_C-effctor"/>
</dbReference>
<name>A0A5D0WQW7_9FIRM</name>